<organism evidence="2 3">
    <name type="scientific">Pleurodeles waltl</name>
    <name type="common">Iberian ribbed newt</name>
    <dbReference type="NCBI Taxonomy" id="8319"/>
    <lineage>
        <taxon>Eukaryota</taxon>
        <taxon>Metazoa</taxon>
        <taxon>Chordata</taxon>
        <taxon>Craniata</taxon>
        <taxon>Vertebrata</taxon>
        <taxon>Euteleostomi</taxon>
        <taxon>Amphibia</taxon>
        <taxon>Batrachia</taxon>
        <taxon>Caudata</taxon>
        <taxon>Salamandroidea</taxon>
        <taxon>Salamandridae</taxon>
        <taxon>Pleurodelinae</taxon>
        <taxon>Pleurodeles</taxon>
    </lineage>
</organism>
<feature type="compositionally biased region" description="Low complexity" evidence="1">
    <location>
        <begin position="70"/>
        <end position="83"/>
    </location>
</feature>
<gene>
    <name evidence="2" type="ORF">NDU88_002746</name>
</gene>
<sequence length="132" mass="12982">MSPATHHLGLAPSPEVVRGASAPAATHGPRGPCCSASHQPPVLGPRDRGTRDPPSSAALDAGMAPVQPQGPTSGPAVPGSPGPSRRRDPSAADSACRSSVGPPAPLGRGTASRSRSPSTQGPDRSAQLHTGG</sequence>
<name>A0AAV7UZG9_PLEWA</name>
<proteinExistence type="predicted"/>
<evidence type="ECO:0000256" key="1">
    <source>
        <dbReference type="SAM" id="MobiDB-lite"/>
    </source>
</evidence>
<reference evidence="2" key="1">
    <citation type="journal article" date="2022" name="bioRxiv">
        <title>Sequencing and chromosome-scale assembly of the giantPleurodeles waltlgenome.</title>
        <authorList>
            <person name="Brown T."/>
            <person name="Elewa A."/>
            <person name="Iarovenko S."/>
            <person name="Subramanian E."/>
            <person name="Araus A.J."/>
            <person name="Petzold A."/>
            <person name="Susuki M."/>
            <person name="Suzuki K.-i.T."/>
            <person name="Hayashi T."/>
            <person name="Toyoda A."/>
            <person name="Oliveira C."/>
            <person name="Osipova E."/>
            <person name="Leigh N.D."/>
            <person name="Simon A."/>
            <person name="Yun M.H."/>
        </authorList>
    </citation>
    <scope>NUCLEOTIDE SEQUENCE</scope>
    <source>
        <strain evidence="2">20211129_DDA</strain>
        <tissue evidence="2">Liver</tissue>
    </source>
</reference>
<feature type="compositionally biased region" description="Polar residues" evidence="1">
    <location>
        <begin position="111"/>
        <end position="122"/>
    </location>
</feature>
<dbReference type="EMBL" id="JANPWB010000004">
    <property type="protein sequence ID" value="KAJ1193448.1"/>
    <property type="molecule type" value="Genomic_DNA"/>
</dbReference>
<keyword evidence="3" id="KW-1185">Reference proteome</keyword>
<dbReference type="AlphaFoldDB" id="A0AAV7UZG9"/>
<evidence type="ECO:0000313" key="2">
    <source>
        <dbReference type="EMBL" id="KAJ1193448.1"/>
    </source>
</evidence>
<accession>A0AAV7UZG9</accession>
<feature type="region of interest" description="Disordered" evidence="1">
    <location>
        <begin position="1"/>
        <end position="132"/>
    </location>
</feature>
<comment type="caution">
    <text evidence="2">The sequence shown here is derived from an EMBL/GenBank/DDBJ whole genome shotgun (WGS) entry which is preliminary data.</text>
</comment>
<evidence type="ECO:0000313" key="3">
    <source>
        <dbReference type="Proteomes" id="UP001066276"/>
    </source>
</evidence>
<dbReference type="Proteomes" id="UP001066276">
    <property type="component" value="Chromosome 2_2"/>
</dbReference>
<protein>
    <submittedName>
        <fullName evidence="2">Uncharacterized protein</fullName>
    </submittedName>
</protein>